<dbReference type="GO" id="GO:0005739">
    <property type="term" value="C:mitochondrion"/>
    <property type="evidence" value="ECO:0007669"/>
    <property type="project" value="TreeGrafter"/>
</dbReference>
<dbReference type="GO" id="GO:0006210">
    <property type="term" value="P:thymine catabolic process"/>
    <property type="evidence" value="ECO:0007669"/>
    <property type="project" value="TreeGrafter"/>
</dbReference>
<evidence type="ECO:0000313" key="3">
    <source>
        <dbReference type="EMBL" id="SUZ08099.1"/>
    </source>
</evidence>
<dbReference type="SUPFAM" id="SSF53720">
    <property type="entry name" value="ALDH-like"/>
    <property type="match status" value="1"/>
</dbReference>
<dbReference type="PANTHER" id="PTHR43866">
    <property type="entry name" value="MALONATE-SEMIALDEHYDE DEHYDROGENASE"/>
    <property type="match status" value="1"/>
</dbReference>
<organism evidence="3">
    <name type="scientific">Blumeria graminis f. sp. tritici 96224</name>
    <dbReference type="NCBI Taxonomy" id="1268274"/>
    <lineage>
        <taxon>Eukaryota</taxon>
        <taxon>Fungi</taxon>
        <taxon>Dikarya</taxon>
        <taxon>Ascomycota</taxon>
        <taxon>Pezizomycotina</taxon>
        <taxon>Leotiomycetes</taxon>
        <taxon>Erysiphales</taxon>
        <taxon>Erysiphaceae</taxon>
        <taxon>Blumeria</taxon>
    </lineage>
</organism>
<name>A0A381L2F5_BLUGR</name>
<feature type="domain" description="Aldehyde dehydrogenase" evidence="2">
    <location>
        <begin position="64"/>
        <end position="144"/>
    </location>
</feature>
<dbReference type="OrthoDB" id="310895at2759"/>
<dbReference type="PANTHER" id="PTHR43866:SF3">
    <property type="entry name" value="METHYLMALONATE-SEMIALDEHYDE DEHYDROGENASE [ACYLATING], MITOCHONDRIAL"/>
    <property type="match status" value="1"/>
</dbReference>
<gene>
    <name evidence="3" type="ORF">BGT96224V2_LOCUS1290</name>
</gene>
<sequence>MPSRRISWPVLKSLHKVHRGHLAVKRTLTSLTLSSPTNSYPTSHSPLKNIQDTPWFIDNAFLRSDTSQFIEVHDPATNNLVTRVPQNTNAELQAAVESARRAFPAWRATSVMARQQIIFKFTQGVRENWHRLAASITLEQGKTFAGL</sequence>
<evidence type="ECO:0000256" key="1">
    <source>
        <dbReference type="ARBA" id="ARBA00009986"/>
    </source>
</evidence>
<dbReference type="InterPro" id="IPR016161">
    <property type="entry name" value="Ald_DH/histidinol_DH"/>
</dbReference>
<dbReference type="InterPro" id="IPR016162">
    <property type="entry name" value="Ald_DH_N"/>
</dbReference>
<dbReference type="Pfam" id="PF00171">
    <property type="entry name" value="Aldedh"/>
    <property type="match status" value="1"/>
</dbReference>
<protein>
    <submittedName>
        <fullName evidence="3">Bgt-897</fullName>
    </submittedName>
</protein>
<dbReference type="GO" id="GO:0004491">
    <property type="term" value="F:methylmalonate-semialdehyde dehydrogenase (acylating, NAD) activity"/>
    <property type="evidence" value="ECO:0007669"/>
    <property type="project" value="InterPro"/>
</dbReference>
<dbReference type="Gene3D" id="3.40.605.10">
    <property type="entry name" value="Aldehyde Dehydrogenase, Chain A, domain 1"/>
    <property type="match status" value="1"/>
</dbReference>
<dbReference type="InterPro" id="IPR015590">
    <property type="entry name" value="Aldehyde_DH_dom"/>
</dbReference>
<comment type="similarity">
    <text evidence="1">Belongs to the aldehyde dehydrogenase family.</text>
</comment>
<evidence type="ECO:0000259" key="2">
    <source>
        <dbReference type="Pfam" id="PF00171"/>
    </source>
</evidence>
<dbReference type="GO" id="GO:0006574">
    <property type="term" value="P:L-valine catabolic process"/>
    <property type="evidence" value="ECO:0007669"/>
    <property type="project" value="TreeGrafter"/>
</dbReference>
<accession>A0A381L2F5</accession>
<reference evidence="3" key="1">
    <citation type="submission" date="2018-07" db="EMBL/GenBank/DDBJ databases">
        <authorList>
            <person name="Quirk P.G."/>
            <person name="Krulwich T.A."/>
        </authorList>
    </citation>
    <scope>NUCLEOTIDE SEQUENCE</scope>
    <source>
        <strain evidence="3">96224</strain>
    </source>
</reference>
<dbReference type="InterPro" id="IPR010061">
    <property type="entry name" value="MeMal-semiAld_DH"/>
</dbReference>
<dbReference type="AlphaFoldDB" id="A0A381L2F5"/>
<dbReference type="EMBL" id="UIGY01000011">
    <property type="protein sequence ID" value="SUZ08099.1"/>
    <property type="molecule type" value="Genomic_DNA"/>
</dbReference>
<proteinExistence type="inferred from homology"/>